<dbReference type="AlphaFoldDB" id="A0A9W3CZU6"/>
<feature type="compositionally biased region" description="Low complexity" evidence="1">
    <location>
        <begin position="9"/>
        <end position="23"/>
    </location>
</feature>
<feature type="region of interest" description="Disordered" evidence="1">
    <location>
        <begin position="1"/>
        <end position="28"/>
    </location>
</feature>
<protein>
    <submittedName>
        <fullName evidence="3">Uncharacterized protein LOC130506508</fullName>
    </submittedName>
</protein>
<evidence type="ECO:0000313" key="2">
    <source>
        <dbReference type="Proteomes" id="UP000504610"/>
    </source>
</evidence>
<accession>A0A9W3CZU6</accession>
<name>A0A9W3CZU6_RAPSA</name>
<organism evidence="2 3">
    <name type="scientific">Raphanus sativus</name>
    <name type="common">Radish</name>
    <name type="synonym">Raphanus raphanistrum var. sativus</name>
    <dbReference type="NCBI Taxonomy" id="3726"/>
    <lineage>
        <taxon>Eukaryota</taxon>
        <taxon>Viridiplantae</taxon>
        <taxon>Streptophyta</taxon>
        <taxon>Embryophyta</taxon>
        <taxon>Tracheophyta</taxon>
        <taxon>Spermatophyta</taxon>
        <taxon>Magnoliopsida</taxon>
        <taxon>eudicotyledons</taxon>
        <taxon>Gunneridae</taxon>
        <taxon>Pentapetalae</taxon>
        <taxon>rosids</taxon>
        <taxon>malvids</taxon>
        <taxon>Brassicales</taxon>
        <taxon>Brassicaceae</taxon>
        <taxon>Brassiceae</taxon>
        <taxon>Raphanus</taxon>
    </lineage>
</organism>
<evidence type="ECO:0000313" key="3">
    <source>
        <dbReference type="RefSeq" id="XP_056857145.1"/>
    </source>
</evidence>
<dbReference type="Proteomes" id="UP000504610">
    <property type="component" value="Unplaced"/>
</dbReference>
<evidence type="ECO:0000256" key="1">
    <source>
        <dbReference type="SAM" id="MobiDB-lite"/>
    </source>
</evidence>
<dbReference type="KEGG" id="rsz:130506508"/>
<dbReference type="RefSeq" id="XP_056857145.1">
    <property type="nucleotide sequence ID" value="XM_057001165.1"/>
</dbReference>
<gene>
    <name evidence="3" type="primary">LOC130506508</name>
</gene>
<sequence>MIDPTLIRSSSSGPASTSSVSSSGVCRGLRDNTETETFEPAALLQVRLGIWLWSYVREEIFSWKESNHRSFHQRNFLIICIPIPKGFHSEEWGSGMESISKGFSEESLSSGKLLLERVIHHL</sequence>
<dbReference type="GeneID" id="130506508"/>
<reference evidence="3" key="1">
    <citation type="submission" date="2025-08" db="UniProtKB">
        <authorList>
            <consortium name="RefSeq"/>
        </authorList>
    </citation>
    <scope>IDENTIFICATION</scope>
    <source>
        <tissue evidence="3">Leaf</tissue>
    </source>
</reference>
<keyword evidence="2" id="KW-1185">Reference proteome</keyword>
<proteinExistence type="predicted"/>